<feature type="non-terminal residue" evidence="1">
    <location>
        <position position="105"/>
    </location>
</feature>
<evidence type="ECO:0000313" key="2">
    <source>
        <dbReference type="Proteomes" id="UP000749559"/>
    </source>
</evidence>
<evidence type="ECO:0000313" key="1">
    <source>
        <dbReference type="EMBL" id="CAH1774886.1"/>
    </source>
</evidence>
<sequence length="105" mass="12303">MVLDTLFLALNPLAMNPWALPPDRAHEPKYLNQPVKRFLMAFSQYCAEVCKVAYLNPESKHTKTTTRLICRIGRMEELFHMVSRQLIPRQLIQRYSMAKHSLLKC</sequence>
<name>A0A8S4N0Y8_OWEFU</name>
<protein>
    <submittedName>
        <fullName evidence="1">Uncharacterized protein</fullName>
    </submittedName>
</protein>
<proteinExistence type="predicted"/>
<dbReference type="EMBL" id="CAIIXF020000001">
    <property type="protein sequence ID" value="CAH1774886.1"/>
    <property type="molecule type" value="Genomic_DNA"/>
</dbReference>
<organism evidence="1 2">
    <name type="scientific">Owenia fusiformis</name>
    <name type="common">Polychaete worm</name>
    <dbReference type="NCBI Taxonomy" id="6347"/>
    <lineage>
        <taxon>Eukaryota</taxon>
        <taxon>Metazoa</taxon>
        <taxon>Spiralia</taxon>
        <taxon>Lophotrochozoa</taxon>
        <taxon>Annelida</taxon>
        <taxon>Polychaeta</taxon>
        <taxon>Sedentaria</taxon>
        <taxon>Canalipalpata</taxon>
        <taxon>Sabellida</taxon>
        <taxon>Oweniida</taxon>
        <taxon>Oweniidae</taxon>
        <taxon>Owenia</taxon>
    </lineage>
</organism>
<dbReference type="Proteomes" id="UP000749559">
    <property type="component" value="Unassembled WGS sequence"/>
</dbReference>
<accession>A0A8S4N0Y8</accession>
<reference evidence="1" key="1">
    <citation type="submission" date="2022-03" db="EMBL/GenBank/DDBJ databases">
        <authorList>
            <person name="Martin C."/>
        </authorList>
    </citation>
    <scope>NUCLEOTIDE SEQUENCE</scope>
</reference>
<comment type="caution">
    <text evidence="1">The sequence shown here is derived from an EMBL/GenBank/DDBJ whole genome shotgun (WGS) entry which is preliminary data.</text>
</comment>
<keyword evidence="2" id="KW-1185">Reference proteome</keyword>
<dbReference type="AlphaFoldDB" id="A0A8S4N0Y8"/>
<gene>
    <name evidence="1" type="ORF">OFUS_LOCUS2259</name>
</gene>